<evidence type="ECO:0000313" key="3">
    <source>
        <dbReference type="Proteomes" id="UP001175226"/>
    </source>
</evidence>
<dbReference type="EMBL" id="JAUEPT010000042">
    <property type="protein sequence ID" value="KAK0438551.1"/>
    <property type="molecule type" value="Genomic_DNA"/>
</dbReference>
<feature type="region of interest" description="Disordered" evidence="1">
    <location>
        <begin position="121"/>
        <end position="152"/>
    </location>
</feature>
<name>A0AA39JB63_9AGAR</name>
<protein>
    <submittedName>
        <fullName evidence="2">Uncharacterized protein</fullName>
    </submittedName>
</protein>
<feature type="compositionally biased region" description="Polar residues" evidence="1">
    <location>
        <begin position="41"/>
        <end position="54"/>
    </location>
</feature>
<dbReference type="Proteomes" id="UP001175226">
    <property type="component" value="Unassembled WGS sequence"/>
</dbReference>
<sequence length="152" mass="16351">MHVSQRHSTSTSLQVQWPDCSASSRRELPSFSHTLPPPALTNASALGRPSSTSLAPPCFHLPRTMSHAALGVHGQSARLSEPRPRVLQSPVPSLAPNQTLVSITRCHTELDYQFAIYPKSTTTEEEDCPKSLAGSSRARTKGGVSWPSPSLA</sequence>
<evidence type="ECO:0000313" key="2">
    <source>
        <dbReference type="EMBL" id="KAK0438551.1"/>
    </source>
</evidence>
<reference evidence="2" key="1">
    <citation type="submission" date="2023-06" db="EMBL/GenBank/DDBJ databases">
        <authorList>
            <consortium name="Lawrence Berkeley National Laboratory"/>
            <person name="Ahrendt S."/>
            <person name="Sahu N."/>
            <person name="Indic B."/>
            <person name="Wong-Bajracharya J."/>
            <person name="Merenyi Z."/>
            <person name="Ke H.-M."/>
            <person name="Monk M."/>
            <person name="Kocsube S."/>
            <person name="Drula E."/>
            <person name="Lipzen A."/>
            <person name="Balint B."/>
            <person name="Henrissat B."/>
            <person name="Andreopoulos B."/>
            <person name="Martin F.M."/>
            <person name="Harder C.B."/>
            <person name="Rigling D."/>
            <person name="Ford K.L."/>
            <person name="Foster G.D."/>
            <person name="Pangilinan J."/>
            <person name="Papanicolaou A."/>
            <person name="Barry K."/>
            <person name="LaButti K."/>
            <person name="Viragh M."/>
            <person name="Koriabine M."/>
            <person name="Yan M."/>
            <person name="Riley R."/>
            <person name="Champramary S."/>
            <person name="Plett K.L."/>
            <person name="Tsai I.J."/>
            <person name="Slot J."/>
            <person name="Sipos G."/>
            <person name="Plett J."/>
            <person name="Nagy L.G."/>
            <person name="Grigoriev I.V."/>
        </authorList>
    </citation>
    <scope>NUCLEOTIDE SEQUENCE</scope>
    <source>
        <strain evidence="2">FPL87.14</strain>
    </source>
</reference>
<gene>
    <name evidence="2" type="ORF">EV421DRAFT_1823676</name>
</gene>
<keyword evidence="3" id="KW-1185">Reference proteome</keyword>
<feature type="region of interest" description="Disordered" evidence="1">
    <location>
        <begin position="72"/>
        <end position="92"/>
    </location>
</feature>
<feature type="region of interest" description="Disordered" evidence="1">
    <location>
        <begin position="26"/>
        <end position="56"/>
    </location>
</feature>
<evidence type="ECO:0000256" key="1">
    <source>
        <dbReference type="SAM" id="MobiDB-lite"/>
    </source>
</evidence>
<comment type="caution">
    <text evidence="2">The sequence shown here is derived from an EMBL/GenBank/DDBJ whole genome shotgun (WGS) entry which is preliminary data.</text>
</comment>
<organism evidence="2 3">
    <name type="scientific">Armillaria borealis</name>
    <dbReference type="NCBI Taxonomy" id="47425"/>
    <lineage>
        <taxon>Eukaryota</taxon>
        <taxon>Fungi</taxon>
        <taxon>Dikarya</taxon>
        <taxon>Basidiomycota</taxon>
        <taxon>Agaricomycotina</taxon>
        <taxon>Agaricomycetes</taxon>
        <taxon>Agaricomycetidae</taxon>
        <taxon>Agaricales</taxon>
        <taxon>Marasmiineae</taxon>
        <taxon>Physalacriaceae</taxon>
        <taxon>Armillaria</taxon>
    </lineage>
</organism>
<dbReference type="AlphaFoldDB" id="A0AA39JB63"/>
<proteinExistence type="predicted"/>
<accession>A0AA39JB63</accession>